<evidence type="ECO:0000313" key="3">
    <source>
        <dbReference type="Proteomes" id="UP000722121"/>
    </source>
</evidence>
<protein>
    <submittedName>
        <fullName evidence="2">Uncharacterized protein</fullName>
    </submittedName>
</protein>
<evidence type="ECO:0000313" key="2">
    <source>
        <dbReference type="EMBL" id="MBN4066754.1"/>
    </source>
</evidence>
<feature type="transmembrane region" description="Helical" evidence="1">
    <location>
        <begin position="42"/>
        <end position="61"/>
    </location>
</feature>
<sequence>MVHARPADGVPKAVFFQELKTARLQLSLVVNSDHFWYKKNKVFAILALVFLGVFMSTSIKINDLVAVVMHDRRDVFTRPQLTDAIKNRVFKAEDCARLFTALPRI</sequence>
<keyword evidence="1" id="KW-0472">Membrane</keyword>
<name>A0ABS3AQI9_9BACT</name>
<gene>
    <name evidence="2" type="ORF">JYU14_01565</name>
</gene>
<keyword evidence="1" id="KW-0812">Transmembrane</keyword>
<dbReference type="EMBL" id="JAFITR010000021">
    <property type="protein sequence ID" value="MBN4066754.1"/>
    <property type="molecule type" value="Genomic_DNA"/>
</dbReference>
<comment type="caution">
    <text evidence="2">The sequence shown here is derived from an EMBL/GenBank/DDBJ whole genome shotgun (WGS) entry which is preliminary data.</text>
</comment>
<proteinExistence type="predicted"/>
<organism evidence="2 3">
    <name type="scientific">Simkania negevensis</name>
    <dbReference type="NCBI Taxonomy" id="83561"/>
    <lineage>
        <taxon>Bacteria</taxon>
        <taxon>Pseudomonadati</taxon>
        <taxon>Chlamydiota</taxon>
        <taxon>Chlamydiia</taxon>
        <taxon>Parachlamydiales</taxon>
        <taxon>Simkaniaceae</taxon>
        <taxon>Simkania</taxon>
    </lineage>
</organism>
<accession>A0ABS3AQI9</accession>
<keyword evidence="3" id="KW-1185">Reference proteome</keyword>
<dbReference type="Proteomes" id="UP000722121">
    <property type="component" value="Unassembled WGS sequence"/>
</dbReference>
<keyword evidence="1" id="KW-1133">Transmembrane helix</keyword>
<reference evidence="2 3" key="1">
    <citation type="submission" date="2021-02" db="EMBL/GenBank/DDBJ databases">
        <title>Activity-based single-cell genomes from oceanic crustal fluid captures similar information to metagenomic and metatranscriptomic surveys with orders of magnitude less sampling.</title>
        <authorList>
            <person name="D'Angelo T.S."/>
            <person name="Orcutt B.N."/>
        </authorList>
    </citation>
    <scope>NUCLEOTIDE SEQUENCE [LARGE SCALE GENOMIC DNA]</scope>
    <source>
        <strain evidence="2">AH-315-G07</strain>
    </source>
</reference>
<evidence type="ECO:0000256" key="1">
    <source>
        <dbReference type="SAM" id="Phobius"/>
    </source>
</evidence>